<feature type="domain" description="RING-type" evidence="5">
    <location>
        <begin position="95"/>
        <end position="138"/>
    </location>
</feature>
<keyword evidence="3" id="KW-0862">Zinc</keyword>
<keyword evidence="2 4" id="KW-0863">Zinc-finger</keyword>
<dbReference type="GO" id="GO:0061630">
    <property type="term" value="F:ubiquitin protein ligase activity"/>
    <property type="evidence" value="ECO:0007669"/>
    <property type="project" value="TreeGrafter"/>
</dbReference>
<dbReference type="PROSITE" id="PS50089">
    <property type="entry name" value="ZF_RING_2"/>
    <property type="match status" value="1"/>
</dbReference>
<evidence type="ECO:0000256" key="4">
    <source>
        <dbReference type="PROSITE-ProRule" id="PRU00175"/>
    </source>
</evidence>
<name>A0AAV3QBF9_LITER</name>
<reference evidence="6 7" key="1">
    <citation type="submission" date="2024-01" db="EMBL/GenBank/DDBJ databases">
        <title>The complete chloroplast genome sequence of Lithospermum erythrorhizon: insights into the phylogenetic relationship among Boraginaceae species and the maternal lineages of purple gromwells.</title>
        <authorList>
            <person name="Okada T."/>
            <person name="Watanabe K."/>
        </authorList>
    </citation>
    <scope>NUCLEOTIDE SEQUENCE [LARGE SCALE GENOMIC DNA]</scope>
</reference>
<dbReference type="InterPro" id="IPR001841">
    <property type="entry name" value="Znf_RING"/>
</dbReference>
<dbReference type="SMART" id="SM00184">
    <property type="entry name" value="RING"/>
    <property type="match status" value="1"/>
</dbReference>
<dbReference type="GO" id="GO:0016567">
    <property type="term" value="P:protein ubiquitination"/>
    <property type="evidence" value="ECO:0007669"/>
    <property type="project" value="TreeGrafter"/>
</dbReference>
<keyword evidence="7" id="KW-1185">Reference proteome</keyword>
<evidence type="ECO:0000313" key="6">
    <source>
        <dbReference type="EMBL" id="GAA0160251.1"/>
    </source>
</evidence>
<sequence length="168" mass="19501">MGFPVEYIFLPKLLTYTLSLLEIVEKHIFYILRFLGISHFLEPESFSHIQEHHTPESSESPLSAILIRELLPATKFSGMLRSAHGSRDGEQPAQCAVCLYEFRDDEEIRILKNCQHIFHKNCIDCWMDHDRRTCPLCRKSLVPVDLQDEYNHRLCAASCSDYDLDGED</sequence>
<dbReference type="PANTHER" id="PTHR45969:SF10">
    <property type="entry name" value="BRASSINOSTEROID-RESPONSIVE RING PROTEIN 1"/>
    <property type="match status" value="1"/>
</dbReference>
<evidence type="ECO:0000256" key="1">
    <source>
        <dbReference type="ARBA" id="ARBA00022723"/>
    </source>
</evidence>
<organism evidence="6 7">
    <name type="scientific">Lithospermum erythrorhizon</name>
    <name type="common">Purple gromwell</name>
    <name type="synonym">Lithospermum officinale var. erythrorhizon</name>
    <dbReference type="NCBI Taxonomy" id="34254"/>
    <lineage>
        <taxon>Eukaryota</taxon>
        <taxon>Viridiplantae</taxon>
        <taxon>Streptophyta</taxon>
        <taxon>Embryophyta</taxon>
        <taxon>Tracheophyta</taxon>
        <taxon>Spermatophyta</taxon>
        <taxon>Magnoliopsida</taxon>
        <taxon>eudicotyledons</taxon>
        <taxon>Gunneridae</taxon>
        <taxon>Pentapetalae</taxon>
        <taxon>asterids</taxon>
        <taxon>lamiids</taxon>
        <taxon>Boraginales</taxon>
        <taxon>Boraginaceae</taxon>
        <taxon>Boraginoideae</taxon>
        <taxon>Lithospermeae</taxon>
        <taxon>Lithospermum</taxon>
    </lineage>
</organism>
<gene>
    <name evidence="6" type="ORF">LIER_16845</name>
</gene>
<dbReference type="AlphaFoldDB" id="A0AAV3QBF9"/>
<dbReference type="Proteomes" id="UP001454036">
    <property type="component" value="Unassembled WGS sequence"/>
</dbReference>
<evidence type="ECO:0000256" key="3">
    <source>
        <dbReference type="ARBA" id="ARBA00022833"/>
    </source>
</evidence>
<dbReference type="Pfam" id="PF13639">
    <property type="entry name" value="zf-RING_2"/>
    <property type="match status" value="1"/>
</dbReference>
<dbReference type="Gene3D" id="3.30.40.10">
    <property type="entry name" value="Zinc/RING finger domain, C3HC4 (zinc finger)"/>
    <property type="match status" value="1"/>
</dbReference>
<dbReference type="EMBL" id="BAABME010003821">
    <property type="protein sequence ID" value="GAA0160251.1"/>
    <property type="molecule type" value="Genomic_DNA"/>
</dbReference>
<accession>A0AAV3QBF9</accession>
<dbReference type="GO" id="GO:0008270">
    <property type="term" value="F:zinc ion binding"/>
    <property type="evidence" value="ECO:0007669"/>
    <property type="project" value="UniProtKB-KW"/>
</dbReference>
<evidence type="ECO:0000259" key="5">
    <source>
        <dbReference type="PROSITE" id="PS50089"/>
    </source>
</evidence>
<comment type="caution">
    <text evidence="6">The sequence shown here is derived from an EMBL/GenBank/DDBJ whole genome shotgun (WGS) entry which is preliminary data.</text>
</comment>
<dbReference type="SUPFAM" id="SSF57850">
    <property type="entry name" value="RING/U-box"/>
    <property type="match status" value="1"/>
</dbReference>
<evidence type="ECO:0000313" key="7">
    <source>
        <dbReference type="Proteomes" id="UP001454036"/>
    </source>
</evidence>
<protein>
    <recommendedName>
        <fullName evidence="5">RING-type domain-containing protein</fullName>
    </recommendedName>
</protein>
<proteinExistence type="predicted"/>
<keyword evidence="1" id="KW-0479">Metal-binding</keyword>
<dbReference type="PANTHER" id="PTHR45969">
    <property type="entry name" value="RING ZINC FINGER PROTEIN-RELATED"/>
    <property type="match status" value="1"/>
</dbReference>
<evidence type="ECO:0000256" key="2">
    <source>
        <dbReference type="ARBA" id="ARBA00022771"/>
    </source>
</evidence>
<dbReference type="InterPro" id="IPR013083">
    <property type="entry name" value="Znf_RING/FYVE/PHD"/>
</dbReference>